<dbReference type="InterPro" id="IPR006612">
    <property type="entry name" value="THAP_Znf"/>
</dbReference>
<feature type="domain" description="THAP-type" evidence="6">
    <location>
        <begin position="1"/>
        <end position="63"/>
    </location>
</feature>
<dbReference type="AlphaFoldDB" id="A0A0L7LMX2"/>
<reference evidence="7 8" key="1">
    <citation type="journal article" date="2015" name="Genome Biol. Evol.">
        <title>The genome of winter moth (Operophtera brumata) provides a genomic perspective on sexual dimorphism and phenology.</title>
        <authorList>
            <person name="Derks M.F."/>
            <person name="Smit S."/>
            <person name="Salis L."/>
            <person name="Schijlen E."/>
            <person name="Bossers A."/>
            <person name="Mateman C."/>
            <person name="Pijl A.S."/>
            <person name="de Ridder D."/>
            <person name="Groenen M.A."/>
            <person name="Visser M.E."/>
            <person name="Megens H.J."/>
        </authorList>
    </citation>
    <scope>NUCLEOTIDE SEQUENCE [LARGE SCALE GENOMIC DNA]</scope>
    <source>
        <strain evidence="7">WM2013NL</strain>
        <tissue evidence="7">Head and thorax</tissue>
    </source>
</reference>
<evidence type="ECO:0000259" key="6">
    <source>
        <dbReference type="PROSITE" id="PS50950"/>
    </source>
</evidence>
<evidence type="ECO:0000256" key="4">
    <source>
        <dbReference type="ARBA" id="ARBA00023125"/>
    </source>
</evidence>
<dbReference type="Proteomes" id="UP000037510">
    <property type="component" value="Unassembled WGS sequence"/>
</dbReference>
<organism evidence="7 8">
    <name type="scientific">Operophtera brumata</name>
    <name type="common">Winter moth</name>
    <name type="synonym">Phalaena brumata</name>
    <dbReference type="NCBI Taxonomy" id="104452"/>
    <lineage>
        <taxon>Eukaryota</taxon>
        <taxon>Metazoa</taxon>
        <taxon>Ecdysozoa</taxon>
        <taxon>Arthropoda</taxon>
        <taxon>Hexapoda</taxon>
        <taxon>Insecta</taxon>
        <taxon>Pterygota</taxon>
        <taxon>Neoptera</taxon>
        <taxon>Endopterygota</taxon>
        <taxon>Lepidoptera</taxon>
        <taxon>Glossata</taxon>
        <taxon>Ditrysia</taxon>
        <taxon>Geometroidea</taxon>
        <taxon>Geometridae</taxon>
        <taxon>Larentiinae</taxon>
        <taxon>Operophtera</taxon>
    </lineage>
</organism>
<sequence length="122" mass="13737">MWMEEKPKSAKFNIAPWLDALGRENIRPLTKDINICSLHFEESAFNRTLEVVRLRDEAIPSLFLLPHASRDNPSILTKNTQDVTPVIKHGPTNLLAVETAPENVAEEPVTGFSQEAYTPARE</sequence>
<gene>
    <name evidence="7" type="ORF">OBRU01_04533</name>
</gene>
<name>A0A0L7LMX2_OPEBR</name>
<evidence type="ECO:0000313" key="8">
    <source>
        <dbReference type="Proteomes" id="UP000037510"/>
    </source>
</evidence>
<dbReference type="EMBL" id="JTDY01000557">
    <property type="protein sequence ID" value="KOB76684.1"/>
    <property type="molecule type" value="Genomic_DNA"/>
</dbReference>
<evidence type="ECO:0000256" key="1">
    <source>
        <dbReference type="ARBA" id="ARBA00022723"/>
    </source>
</evidence>
<dbReference type="Pfam" id="PF05485">
    <property type="entry name" value="THAP"/>
    <property type="match status" value="1"/>
</dbReference>
<dbReference type="PROSITE" id="PS50950">
    <property type="entry name" value="ZF_THAP"/>
    <property type="match status" value="1"/>
</dbReference>
<keyword evidence="3" id="KW-0862">Zinc</keyword>
<keyword evidence="8" id="KW-1185">Reference proteome</keyword>
<protein>
    <submittedName>
        <fullName evidence="7">THAP domain-containing protein 9</fullName>
    </submittedName>
</protein>
<dbReference type="SUPFAM" id="SSF57716">
    <property type="entry name" value="Glucocorticoid receptor-like (DNA-binding domain)"/>
    <property type="match status" value="1"/>
</dbReference>
<accession>A0A0L7LMX2</accession>
<evidence type="ECO:0000256" key="5">
    <source>
        <dbReference type="PROSITE-ProRule" id="PRU00309"/>
    </source>
</evidence>
<comment type="caution">
    <text evidence="7">The sequence shown here is derived from an EMBL/GenBank/DDBJ whole genome shotgun (WGS) entry which is preliminary data.</text>
</comment>
<keyword evidence="2 5" id="KW-0863">Zinc-finger</keyword>
<evidence type="ECO:0000256" key="2">
    <source>
        <dbReference type="ARBA" id="ARBA00022771"/>
    </source>
</evidence>
<dbReference type="GO" id="GO:0008270">
    <property type="term" value="F:zinc ion binding"/>
    <property type="evidence" value="ECO:0007669"/>
    <property type="project" value="UniProtKB-KW"/>
</dbReference>
<evidence type="ECO:0000256" key="3">
    <source>
        <dbReference type="ARBA" id="ARBA00022833"/>
    </source>
</evidence>
<proteinExistence type="predicted"/>
<evidence type="ECO:0000313" key="7">
    <source>
        <dbReference type="EMBL" id="KOB76684.1"/>
    </source>
</evidence>
<dbReference type="GO" id="GO:0003677">
    <property type="term" value="F:DNA binding"/>
    <property type="evidence" value="ECO:0007669"/>
    <property type="project" value="UniProtKB-UniRule"/>
</dbReference>
<keyword evidence="4 5" id="KW-0238">DNA-binding</keyword>
<keyword evidence="1" id="KW-0479">Metal-binding</keyword>